<feature type="domain" description="Saccharopine dehydrogenase NADP binding" evidence="2">
    <location>
        <begin position="11"/>
        <end position="132"/>
    </location>
</feature>
<evidence type="ECO:0000259" key="2">
    <source>
        <dbReference type="Pfam" id="PF03435"/>
    </source>
</evidence>
<reference evidence="3 6" key="2">
    <citation type="submission" date="2020-08" db="EMBL/GenBank/DDBJ databases">
        <title>Sequencing the genomes of 1000 actinobacteria strains.</title>
        <authorList>
            <person name="Klenk H.-P."/>
        </authorList>
    </citation>
    <scope>NUCLEOTIDE SEQUENCE [LARGE SCALE GENOMIC DNA]</scope>
    <source>
        <strain evidence="3 6">DSM 16678</strain>
    </source>
</reference>
<organism evidence="4 5">
    <name type="scientific">Modestobacter versicolor</name>
    <dbReference type="NCBI Taxonomy" id="429133"/>
    <lineage>
        <taxon>Bacteria</taxon>
        <taxon>Bacillati</taxon>
        <taxon>Actinomycetota</taxon>
        <taxon>Actinomycetes</taxon>
        <taxon>Geodermatophilales</taxon>
        <taxon>Geodermatophilaceae</taxon>
        <taxon>Modestobacter</taxon>
    </lineage>
</organism>
<dbReference type="Proteomes" id="UP000580718">
    <property type="component" value="Unassembled WGS sequence"/>
</dbReference>
<sequence>MTADERTHDLVVYGASGFVGRLLAAHLAEHAPTATRIALAGRSRERVAAVRDGLPGAAREWPVLAADSDDPASLAALAAQTRVLVTTVGPYLRYGLPVVEACARAGTHYADLSGEVLFVREAIDRCDTVARETGARIVHACGYDSVPSDLATMLLADRAAADGAGGLTDVRLVATARGGFSGGTIDSARAQAEAVGRDRTLRRVLADPFALSPDRAAEPGTRQPRDAAPPARTPDGRWTAPFVMAPFNTRVVRRSNALQGWRYGRSLSYGEVMGAGRGPQGAATAVGVTAALAGVFGAMSFPPTRAVLDRLLPAPGSGPSAAVREKGWFRSVVDAGTEDGRRYRATAAGRGDPGYAATAVMLGETALALALDGDRLPDRAGSLTPATALGDVLVERLRAAGHTYEVQPA</sequence>
<dbReference type="Pfam" id="PF03435">
    <property type="entry name" value="Sacchrp_dh_NADP"/>
    <property type="match status" value="1"/>
</dbReference>
<dbReference type="GO" id="GO:0009247">
    <property type="term" value="P:glycolipid biosynthetic process"/>
    <property type="evidence" value="ECO:0007669"/>
    <property type="project" value="TreeGrafter"/>
</dbReference>
<dbReference type="InterPro" id="IPR036291">
    <property type="entry name" value="NAD(P)-bd_dom_sf"/>
</dbReference>
<reference evidence="4 5" key="1">
    <citation type="submission" date="2018-06" db="EMBL/GenBank/DDBJ databases">
        <title>Draft genome sequence of Modestobacter versicolor CP153-2.</title>
        <authorList>
            <person name="Gundlapally S.R."/>
        </authorList>
    </citation>
    <scope>NUCLEOTIDE SEQUENCE [LARGE SCALE GENOMIC DNA]</scope>
    <source>
        <strain evidence="4 5">CP153-2</strain>
    </source>
</reference>
<dbReference type="EMBL" id="JACIBU010000001">
    <property type="protein sequence ID" value="MBB3675153.1"/>
    <property type="molecule type" value="Genomic_DNA"/>
</dbReference>
<gene>
    <name evidence="4" type="ORF">DMO24_08815</name>
    <name evidence="3" type="ORF">FHX36_000888</name>
</gene>
<name>A0A323VAC1_9ACTN</name>
<dbReference type="EMBL" id="QKNV01000070">
    <property type="protein sequence ID" value="PZA21724.1"/>
    <property type="molecule type" value="Genomic_DNA"/>
</dbReference>
<dbReference type="AlphaFoldDB" id="A0A323VAC1"/>
<evidence type="ECO:0000313" key="3">
    <source>
        <dbReference type="EMBL" id="MBB3675153.1"/>
    </source>
</evidence>
<dbReference type="PANTHER" id="PTHR12286:SF5">
    <property type="entry name" value="SACCHAROPINE DEHYDROGENASE-LIKE OXIDOREDUCTASE"/>
    <property type="match status" value="1"/>
</dbReference>
<protein>
    <submittedName>
        <fullName evidence="4">Enoyl-ACP reductase</fullName>
    </submittedName>
    <submittedName>
        <fullName evidence="3">Short subunit dehydrogenase-like uncharacterized protein</fullName>
    </submittedName>
</protein>
<evidence type="ECO:0000256" key="1">
    <source>
        <dbReference type="SAM" id="MobiDB-lite"/>
    </source>
</evidence>
<comment type="caution">
    <text evidence="4">The sequence shown here is derived from an EMBL/GenBank/DDBJ whole genome shotgun (WGS) entry which is preliminary data.</text>
</comment>
<dbReference type="OrthoDB" id="4369409at2"/>
<dbReference type="InterPro" id="IPR005097">
    <property type="entry name" value="Sacchrp_dh_NADP-bd"/>
</dbReference>
<dbReference type="SUPFAM" id="SSF51735">
    <property type="entry name" value="NAD(P)-binding Rossmann-fold domains"/>
    <property type="match status" value="1"/>
</dbReference>
<dbReference type="RefSeq" id="WP_110551932.1">
    <property type="nucleotide sequence ID" value="NZ_JACIBU010000001.1"/>
</dbReference>
<evidence type="ECO:0000313" key="6">
    <source>
        <dbReference type="Proteomes" id="UP000580718"/>
    </source>
</evidence>
<keyword evidence="5" id="KW-1185">Reference proteome</keyword>
<accession>A0A323VAC1</accession>
<proteinExistence type="predicted"/>
<evidence type="ECO:0000313" key="5">
    <source>
        <dbReference type="Proteomes" id="UP000247602"/>
    </source>
</evidence>
<dbReference type="Gene3D" id="3.40.50.720">
    <property type="entry name" value="NAD(P)-binding Rossmann-like Domain"/>
    <property type="match status" value="1"/>
</dbReference>
<dbReference type="PANTHER" id="PTHR12286">
    <property type="entry name" value="SACCHAROPINE DEHYDROGENASE-LIKE OXIDOREDUCTASE"/>
    <property type="match status" value="1"/>
</dbReference>
<dbReference type="GO" id="GO:0005886">
    <property type="term" value="C:plasma membrane"/>
    <property type="evidence" value="ECO:0007669"/>
    <property type="project" value="TreeGrafter"/>
</dbReference>
<feature type="region of interest" description="Disordered" evidence="1">
    <location>
        <begin position="212"/>
        <end position="240"/>
    </location>
</feature>
<dbReference type="InterPro" id="IPR051276">
    <property type="entry name" value="Saccharopine_DH-like_oxidrdct"/>
</dbReference>
<dbReference type="Proteomes" id="UP000247602">
    <property type="component" value="Unassembled WGS sequence"/>
</dbReference>
<evidence type="ECO:0000313" key="4">
    <source>
        <dbReference type="EMBL" id="PZA21724.1"/>
    </source>
</evidence>